<gene>
    <name evidence="2" type="ORF">GCM10007852_10690</name>
</gene>
<evidence type="ECO:0000259" key="1">
    <source>
        <dbReference type="Pfam" id="PF07238"/>
    </source>
</evidence>
<dbReference type="EMBL" id="BSOT01000005">
    <property type="protein sequence ID" value="GLR70161.1"/>
    <property type="molecule type" value="Genomic_DNA"/>
</dbReference>
<feature type="domain" description="PilZ" evidence="1">
    <location>
        <begin position="6"/>
        <end position="99"/>
    </location>
</feature>
<organism evidence="2 3">
    <name type="scientific">Agaribacter marinus</name>
    <dbReference type="NCBI Taxonomy" id="1431249"/>
    <lineage>
        <taxon>Bacteria</taxon>
        <taxon>Pseudomonadati</taxon>
        <taxon>Pseudomonadota</taxon>
        <taxon>Gammaproteobacteria</taxon>
        <taxon>Alteromonadales</taxon>
        <taxon>Alteromonadaceae</taxon>
        <taxon>Agaribacter</taxon>
    </lineage>
</organism>
<proteinExistence type="predicted"/>
<protein>
    <recommendedName>
        <fullName evidence="1">PilZ domain-containing protein</fullName>
    </recommendedName>
</protein>
<dbReference type="Gene3D" id="2.40.10.220">
    <property type="entry name" value="predicted glycosyltransferase like domains"/>
    <property type="match status" value="1"/>
</dbReference>
<evidence type="ECO:0000313" key="3">
    <source>
        <dbReference type="Proteomes" id="UP001156601"/>
    </source>
</evidence>
<dbReference type="Proteomes" id="UP001156601">
    <property type="component" value="Unassembled WGS sequence"/>
</dbReference>
<dbReference type="RefSeq" id="WP_284216465.1">
    <property type="nucleotide sequence ID" value="NZ_BSOT01000005.1"/>
</dbReference>
<dbReference type="InterPro" id="IPR009875">
    <property type="entry name" value="PilZ_domain"/>
</dbReference>
<comment type="caution">
    <text evidence="2">The sequence shown here is derived from an EMBL/GenBank/DDBJ whole genome shotgun (WGS) entry which is preliminary data.</text>
</comment>
<reference evidence="2" key="2">
    <citation type="submission" date="2023-01" db="EMBL/GenBank/DDBJ databases">
        <title>Draft genome sequence of Agaribacter marinus strain NBRC 110023.</title>
        <authorList>
            <person name="Sun Q."/>
            <person name="Mori K."/>
        </authorList>
    </citation>
    <scope>NUCLEOTIDE SEQUENCE</scope>
    <source>
        <strain evidence="2">NBRC 110023</strain>
    </source>
</reference>
<reference evidence="2" key="1">
    <citation type="journal article" date="2014" name="Int. J. Syst. Evol. Microbiol.">
        <title>Complete genome sequence of Corynebacterium casei LMG S-19264T (=DSM 44701T), isolated from a smear-ripened cheese.</title>
        <authorList>
            <consortium name="US DOE Joint Genome Institute (JGI-PGF)"/>
            <person name="Walter F."/>
            <person name="Albersmeier A."/>
            <person name="Kalinowski J."/>
            <person name="Ruckert C."/>
        </authorList>
    </citation>
    <scope>NUCLEOTIDE SEQUENCE</scope>
    <source>
        <strain evidence="2">NBRC 110023</strain>
    </source>
</reference>
<dbReference type="AlphaFoldDB" id="A0AA37SUG2"/>
<dbReference type="Pfam" id="PF07238">
    <property type="entry name" value="PilZ"/>
    <property type="match status" value="1"/>
</dbReference>
<keyword evidence="3" id="KW-1185">Reference proteome</keyword>
<evidence type="ECO:0000313" key="2">
    <source>
        <dbReference type="EMBL" id="GLR70161.1"/>
    </source>
</evidence>
<name>A0AA37SUG2_9ALTE</name>
<sequence length="100" mass="10920">MLGYDDKRNFYRMMVNSPCDVKLLDQPSVTSLSAVCRDISATGMSIELDLPSVEMGSALEITIESNSDQIPTLEAKAKVVRCDAGEDETCLVGVEITEMK</sequence>
<dbReference type="GO" id="GO:0035438">
    <property type="term" value="F:cyclic-di-GMP binding"/>
    <property type="evidence" value="ECO:0007669"/>
    <property type="project" value="InterPro"/>
</dbReference>
<accession>A0AA37SUG2</accession>
<dbReference type="SUPFAM" id="SSF141371">
    <property type="entry name" value="PilZ domain-like"/>
    <property type="match status" value="1"/>
</dbReference>